<dbReference type="Pfam" id="PF12833">
    <property type="entry name" value="HTH_18"/>
    <property type="match status" value="1"/>
</dbReference>
<evidence type="ECO:0000313" key="5">
    <source>
        <dbReference type="EMBL" id="MFC3147401.1"/>
    </source>
</evidence>
<keyword evidence="1" id="KW-0805">Transcription regulation</keyword>
<gene>
    <name evidence="5" type="ORF">ACFOEN_07085</name>
</gene>
<dbReference type="InterPro" id="IPR020449">
    <property type="entry name" value="Tscrpt_reg_AraC-type_HTH"/>
</dbReference>
<dbReference type="InterPro" id="IPR050204">
    <property type="entry name" value="AraC_XylS_family_regulators"/>
</dbReference>
<protein>
    <submittedName>
        <fullName evidence="5">Helix-turn-helix domain-containing protein</fullName>
    </submittedName>
</protein>
<dbReference type="InterPro" id="IPR009057">
    <property type="entry name" value="Homeodomain-like_sf"/>
</dbReference>
<keyword evidence="6" id="KW-1185">Reference proteome</keyword>
<reference evidence="6" key="1">
    <citation type="journal article" date="2019" name="Int. J. Syst. Evol. Microbiol.">
        <title>The Global Catalogue of Microorganisms (GCM) 10K type strain sequencing project: providing services to taxonomists for standard genome sequencing and annotation.</title>
        <authorList>
            <consortium name="The Broad Institute Genomics Platform"/>
            <consortium name="The Broad Institute Genome Sequencing Center for Infectious Disease"/>
            <person name="Wu L."/>
            <person name="Ma J."/>
        </authorList>
    </citation>
    <scope>NUCLEOTIDE SEQUENCE [LARGE SCALE GENOMIC DNA]</scope>
    <source>
        <strain evidence="6">KCTC 52168</strain>
    </source>
</reference>
<dbReference type="InterPro" id="IPR018062">
    <property type="entry name" value="HTH_AraC-typ_CS"/>
</dbReference>
<keyword evidence="2" id="KW-0238">DNA-binding</keyword>
<dbReference type="SUPFAM" id="SSF46689">
    <property type="entry name" value="Homeodomain-like"/>
    <property type="match status" value="2"/>
</dbReference>
<proteinExistence type="predicted"/>
<accession>A0ABV7H771</accession>
<keyword evidence="3" id="KW-0804">Transcription</keyword>
<evidence type="ECO:0000313" key="6">
    <source>
        <dbReference type="Proteomes" id="UP001595556"/>
    </source>
</evidence>
<comment type="caution">
    <text evidence="5">The sequence shown here is derived from an EMBL/GenBank/DDBJ whole genome shotgun (WGS) entry which is preliminary data.</text>
</comment>
<evidence type="ECO:0000256" key="2">
    <source>
        <dbReference type="ARBA" id="ARBA00023125"/>
    </source>
</evidence>
<evidence type="ECO:0000259" key="4">
    <source>
        <dbReference type="PROSITE" id="PS01124"/>
    </source>
</evidence>
<evidence type="ECO:0000256" key="1">
    <source>
        <dbReference type="ARBA" id="ARBA00023015"/>
    </source>
</evidence>
<dbReference type="InterPro" id="IPR018060">
    <property type="entry name" value="HTH_AraC"/>
</dbReference>
<dbReference type="PROSITE" id="PS00041">
    <property type="entry name" value="HTH_ARAC_FAMILY_1"/>
    <property type="match status" value="1"/>
</dbReference>
<dbReference type="SMART" id="SM00342">
    <property type="entry name" value="HTH_ARAC"/>
    <property type="match status" value="1"/>
</dbReference>
<dbReference type="PANTHER" id="PTHR46796:SF6">
    <property type="entry name" value="ARAC SUBFAMILY"/>
    <property type="match status" value="1"/>
</dbReference>
<dbReference type="RefSeq" id="WP_377302378.1">
    <property type="nucleotide sequence ID" value="NZ_CP180191.1"/>
</dbReference>
<dbReference type="PANTHER" id="PTHR46796">
    <property type="entry name" value="HTH-TYPE TRANSCRIPTIONAL ACTIVATOR RHAS-RELATED"/>
    <property type="match status" value="1"/>
</dbReference>
<evidence type="ECO:0000256" key="3">
    <source>
        <dbReference type="ARBA" id="ARBA00023163"/>
    </source>
</evidence>
<dbReference type="EMBL" id="JBHRTI010000003">
    <property type="protein sequence ID" value="MFC3147401.1"/>
    <property type="molecule type" value="Genomic_DNA"/>
</dbReference>
<dbReference type="PROSITE" id="PS01124">
    <property type="entry name" value="HTH_ARAC_FAMILY_2"/>
    <property type="match status" value="1"/>
</dbReference>
<dbReference type="Gene3D" id="1.10.10.60">
    <property type="entry name" value="Homeodomain-like"/>
    <property type="match status" value="1"/>
</dbReference>
<sequence length="284" mass="31039">MRTIRIAVLVAPGQSLEPIAQLARLNHSLKAIAAPVETRLALSAPALQTDVLTAEGIMLRTNLSDEAEHADVRVVTATDRVVDPESRSAFDWLARPAELRFFLRGEMTSAPPVNAIEVDAKALADLVGRAALERWAPEYLNRWAVASDTVAVTAPDSGGSGPLGRTTTHPKLTEALALMKANFEEPLPGDDIARLVGVSRRQLERLFKQHLDTLPSKHYLEMRLAHARTLLQESSQSILQVGLACGFSSGPHFSSTYRAHFGMTPREERSRRVSTYWQAGSTSS</sequence>
<name>A0ABV7H771_9BURK</name>
<organism evidence="5 6">
    <name type="scientific">Piscinibacterium candidicorallinum</name>
    <dbReference type="NCBI Taxonomy" id="1793872"/>
    <lineage>
        <taxon>Bacteria</taxon>
        <taxon>Pseudomonadati</taxon>
        <taxon>Pseudomonadota</taxon>
        <taxon>Betaproteobacteria</taxon>
        <taxon>Burkholderiales</taxon>
        <taxon>Piscinibacterium</taxon>
    </lineage>
</organism>
<feature type="domain" description="HTH araC/xylS-type" evidence="4">
    <location>
        <begin position="173"/>
        <end position="271"/>
    </location>
</feature>
<dbReference type="PRINTS" id="PR00032">
    <property type="entry name" value="HTHARAC"/>
</dbReference>
<dbReference type="Proteomes" id="UP001595556">
    <property type="component" value="Unassembled WGS sequence"/>
</dbReference>